<dbReference type="PANTHER" id="PTHR34319">
    <property type="entry name" value="MAJOR EXPORTED PROTEIN"/>
    <property type="match status" value="1"/>
</dbReference>
<dbReference type="InterPro" id="IPR008514">
    <property type="entry name" value="T6SS_Hcp"/>
</dbReference>
<keyword evidence="2" id="KW-1185">Reference proteome</keyword>
<proteinExistence type="predicted"/>
<organism evidence="1 2">
    <name type="scientific">Rosenbergiella nectarea</name>
    <dbReference type="NCBI Taxonomy" id="988801"/>
    <lineage>
        <taxon>Bacteria</taxon>
        <taxon>Pseudomonadati</taxon>
        <taxon>Pseudomonadota</taxon>
        <taxon>Gammaproteobacteria</taxon>
        <taxon>Enterobacterales</taxon>
        <taxon>Erwiniaceae</taxon>
        <taxon>Rosenbergiella</taxon>
    </lineage>
</organism>
<evidence type="ECO:0000313" key="2">
    <source>
        <dbReference type="Proteomes" id="UP000242515"/>
    </source>
</evidence>
<sequence>MAIPVYLWLEDDGGVPIKGIVDVNGREGSIEVSELMHSVEQPTDFLTGKASAKQLHSSYAFMKGIDNSSSYLYKALSTGKTLKKAVFKFYRINHNGFEEEYFRTTLETVKVAEIEPFIMDVKNPQWERHDHLEYVDLAYEKITWHYLDGNIIHSDSWKGRAA</sequence>
<dbReference type="InterPro" id="IPR036624">
    <property type="entry name" value="Hcp1-lik_sf"/>
</dbReference>
<dbReference type="PANTHER" id="PTHR34319:SF6">
    <property type="entry name" value="MAJOR EXPORTED PROTEIN"/>
    <property type="match status" value="1"/>
</dbReference>
<dbReference type="Gene3D" id="2.30.110.20">
    <property type="entry name" value="Hcp1-like"/>
    <property type="match status" value="1"/>
</dbReference>
<dbReference type="EMBL" id="FOGC01000006">
    <property type="protein sequence ID" value="SEQ72872.1"/>
    <property type="molecule type" value="Genomic_DNA"/>
</dbReference>
<evidence type="ECO:0000313" key="1">
    <source>
        <dbReference type="EMBL" id="SEQ72872.1"/>
    </source>
</evidence>
<dbReference type="Pfam" id="PF05638">
    <property type="entry name" value="T6SS_HCP"/>
    <property type="match status" value="1"/>
</dbReference>
<dbReference type="STRING" id="988801.SAMN05216522_10611"/>
<dbReference type="OrthoDB" id="5674026at2"/>
<dbReference type="RefSeq" id="WP_092675446.1">
    <property type="nucleotide sequence ID" value="NZ_FOGC01000006.1"/>
</dbReference>
<gene>
    <name evidence="1" type="ORF">SAMN05216522_10611</name>
</gene>
<dbReference type="NCBIfam" id="TIGR03344">
    <property type="entry name" value="VI_effect_Hcp1"/>
    <property type="match status" value="1"/>
</dbReference>
<name>A0A1H9IEG0_9GAMM</name>
<reference evidence="2" key="1">
    <citation type="submission" date="2016-10" db="EMBL/GenBank/DDBJ databases">
        <authorList>
            <person name="Varghese N."/>
            <person name="Submissions S."/>
        </authorList>
    </citation>
    <scope>NUCLEOTIDE SEQUENCE [LARGE SCALE GENOMIC DNA]</scope>
    <source>
        <strain evidence="2">8N4</strain>
    </source>
</reference>
<dbReference type="AlphaFoldDB" id="A0A1H9IEG0"/>
<dbReference type="InterPro" id="IPR052947">
    <property type="entry name" value="T6SS_Hcp1_domain"/>
</dbReference>
<protein>
    <submittedName>
        <fullName evidence="1">Type VI secretion system secreted protein Hcp</fullName>
    </submittedName>
</protein>
<dbReference type="Proteomes" id="UP000242515">
    <property type="component" value="Unassembled WGS sequence"/>
</dbReference>
<dbReference type="SUPFAM" id="SSF141452">
    <property type="entry name" value="Hcp1-like"/>
    <property type="match status" value="1"/>
</dbReference>
<accession>A0A1H9IEG0</accession>